<dbReference type="PANTHER" id="PTHR30561:SF1">
    <property type="entry name" value="MULTIDRUG TRANSPORTER EMRE"/>
    <property type="match status" value="1"/>
</dbReference>
<feature type="transmembrane region" description="Helical" evidence="8">
    <location>
        <begin position="60"/>
        <end position="80"/>
    </location>
</feature>
<protein>
    <submittedName>
        <fullName evidence="9">Multidrug efflux SMR transporter</fullName>
    </submittedName>
</protein>
<gene>
    <name evidence="9" type="ORF">P9B03_13770</name>
</gene>
<dbReference type="Pfam" id="PF00893">
    <property type="entry name" value="Multi_Drug_Res"/>
    <property type="match status" value="1"/>
</dbReference>
<keyword evidence="2" id="KW-0813">Transport</keyword>
<evidence type="ECO:0000256" key="2">
    <source>
        <dbReference type="ARBA" id="ARBA00022448"/>
    </source>
</evidence>
<evidence type="ECO:0000256" key="5">
    <source>
        <dbReference type="ARBA" id="ARBA00022989"/>
    </source>
</evidence>
<dbReference type="GO" id="GO:0022857">
    <property type="term" value="F:transmembrane transporter activity"/>
    <property type="evidence" value="ECO:0007669"/>
    <property type="project" value="InterPro"/>
</dbReference>
<dbReference type="InterPro" id="IPR045324">
    <property type="entry name" value="Small_multidrug_res"/>
</dbReference>
<feature type="transmembrane region" description="Helical" evidence="8">
    <location>
        <begin position="86"/>
        <end position="104"/>
    </location>
</feature>
<feature type="transmembrane region" description="Helical" evidence="8">
    <location>
        <begin position="5"/>
        <end position="24"/>
    </location>
</feature>
<name>A0AAW9NTB6_9BACL</name>
<evidence type="ECO:0000256" key="4">
    <source>
        <dbReference type="ARBA" id="ARBA00022692"/>
    </source>
</evidence>
<dbReference type="Gene3D" id="1.10.3730.20">
    <property type="match status" value="1"/>
</dbReference>
<comment type="subcellular location">
    <subcellularLocation>
        <location evidence="1 7">Cell membrane</location>
        <topology evidence="1 7">Multi-pass membrane protein</topology>
    </subcellularLocation>
</comment>
<dbReference type="Proteomes" id="UP001344888">
    <property type="component" value="Unassembled WGS sequence"/>
</dbReference>
<reference evidence="9 10" key="1">
    <citation type="submission" date="2023-03" db="EMBL/GenBank/DDBJ databases">
        <title>Bacillus Genome Sequencing.</title>
        <authorList>
            <person name="Dunlap C."/>
        </authorList>
    </citation>
    <scope>NUCLEOTIDE SEQUENCE [LARGE SCALE GENOMIC DNA]</scope>
    <source>
        <strain evidence="9 10">B-59205</strain>
    </source>
</reference>
<keyword evidence="3" id="KW-1003">Cell membrane</keyword>
<dbReference type="AlphaFoldDB" id="A0AAW9NTB6"/>
<feature type="transmembrane region" description="Helical" evidence="8">
    <location>
        <begin position="30"/>
        <end position="48"/>
    </location>
</feature>
<evidence type="ECO:0000256" key="6">
    <source>
        <dbReference type="ARBA" id="ARBA00023136"/>
    </source>
</evidence>
<dbReference type="InterPro" id="IPR000390">
    <property type="entry name" value="Small_drug/metabolite_transptr"/>
</dbReference>
<dbReference type="PANTHER" id="PTHR30561">
    <property type="entry name" value="SMR FAMILY PROTON-DEPENDENT DRUG EFFLUX TRANSPORTER SUGE"/>
    <property type="match status" value="1"/>
</dbReference>
<evidence type="ECO:0000256" key="1">
    <source>
        <dbReference type="ARBA" id="ARBA00004651"/>
    </source>
</evidence>
<keyword evidence="4 7" id="KW-0812">Transmembrane</keyword>
<dbReference type="EMBL" id="JARSFG010000018">
    <property type="protein sequence ID" value="MEC1179562.1"/>
    <property type="molecule type" value="Genomic_DNA"/>
</dbReference>
<keyword evidence="10" id="KW-1185">Reference proteome</keyword>
<accession>A0AAW9NTB6</accession>
<dbReference type="SUPFAM" id="SSF103481">
    <property type="entry name" value="Multidrug resistance efflux transporter EmrE"/>
    <property type="match status" value="1"/>
</dbReference>
<sequence length="116" mass="12807">MLKGYLFLSISIICEVVATIMLKFSQGFTQLAPTIIVAIGYILAFYFLSHCLQYLPLSLAYAIWSGLGTIATVIIGIILWQEKFTWLTAFGISLIIGGVVLLNFSNNPERKKSALT</sequence>
<comment type="similarity">
    <text evidence="7">Belongs to the drug/metabolite transporter (DMT) superfamily. Small multidrug resistance (SMR) (TC 2.A.7.1) family.</text>
</comment>
<evidence type="ECO:0000313" key="10">
    <source>
        <dbReference type="Proteomes" id="UP001344888"/>
    </source>
</evidence>
<dbReference type="FunFam" id="1.10.3730.20:FF:000001">
    <property type="entry name" value="Quaternary ammonium compound resistance transporter SugE"/>
    <property type="match status" value="1"/>
</dbReference>
<dbReference type="RefSeq" id="WP_326124047.1">
    <property type="nucleotide sequence ID" value="NZ_JARSFG010000018.1"/>
</dbReference>
<evidence type="ECO:0000256" key="7">
    <source>
        <dbReference type="RuleBase" id="RU003942"/>
    </source>
</evidence>
<proteinExistence type="inferred from homology"/>
<comment type="caution">
    <text evidence="9">The sequence shown here is derived from an EMBL/GenBank/DDBJ whole genome shotgun (WGS) entry which is preliminary data.</text>
</comment>
<keyword evidence="6 8" id="KW-0472">Membrane</keyword>
<evidence type="ECO:0000256" key="3">
    <source>
        <dbReference type="ARBA" id="ARBA00022475"/>
    </source>
</evidence>
<organism evidence="9 10">
    <name type="scientific">Metasolibacillus meyeri</name>
    <dbReference type="NCBI Taxonomy" id="1071052"/>
    <lineage>
        <taxon>Bacteria</taxon>
        <taxon>Bacillati</taxon>
        <taxon>Bacillota</taxon>
        <taxon>Bacilli</taxon>
        <taxon>Bacillales</taxon>
        <taxon>Caryophanaceae</taxon>
        <taxon>Metasolibacillus</taxon>
    </lineage>
</organism>
<keyword evidence="5 8" id="KW-1133">Transmembrane helix</keyword>
<dbReference type="GO" id="GO:0005886">
    <property type="term" value="C:plasma membrane"/>
    <property type="evidence" value="ECO:0007669"/>
    <property type="project" value="UniProtKB-SubCell"/>
</dbReference>
<evidence type="ECO:0000313" key="9">
    <source>
        <dbReference type="EMBL" id="MEC1179562.1"/>
    </source>
</evidence>
<evidence type="ECO:0000256" key="8">
    <source>
        <dbReference type="SAM" id="Phobius"/>
    </source>
</evidence>
<dbReference type="InterPro" id="IPR037185">
    <property type="entry name" value="EmrE-like"/>
</dbReference>